<gene>
    <name evidence="2" type="ORF">BDCR2A_01262</name>
</gene>
<reference evidence="2 3" key="1">
    <citation type="submission" date="2013-12" db="EMBL/GenBank/DDBJ databases">
        <title>Comparative genomics of relapsing fever spirochetes.</title>
        <authorList>
            <person name="Schwan T.G."/>
            <person name="Raffel S.J."/>
            <person name="Porcella S.F."/>
        </authorList>
    </citation>
    <scope>NUCLEOTIDE SEQUENCE [LARGE SCALE GENOMIC DNA]</scope>
    <source>
        <strain evidence="2 3">CR2A</strain>
    </source>
</reference>
<evidence type="ECO:0000256" key="1">
    <source>
        <dbReference type="SAM" id="Coils"/>
    </source>
</evidence>
<dbReference type="PATRIC" id="fig|1432657.3.peg.1242"/>
<protein>
    <submittedName>
        <fullName evidence="2">Putative cytosolic protein</fullName>
    </submittedName>
</protein>
<feature type="coiled-coil region" evidence="1">
    <location>
        <begin position="129"/>
        <end position="156"/>
    </location>
</feature>
<proteinExistence type="predicted"/>
<organism evidence="2 3">
    <name type="scientific">Borrelia duttonii CR2A</name>
    <dbReference type="NCBI Taxonomy" id="1432657"/>
    <lineage>
        <taxon>Bacteria</taxon>
        <taxon>Pseudomonadati</taxon>
        <taxon>Spirochaetota</taxon>
        <taxon>Spirochaetia</taxon>
        <taxon>Spirochaetales</taxon>
        <taxon>Borreliaceae</taxon>
        <taxon>Borrelia</taxon>
    </lineage>
</organism>
<evidence type="ECO:0000313" key="3">
    <source>
        <dbReference type="Proteomes" id="UP000019148"/>
    </source>
</evidence>
<name>W6THB7_9SPIR</name>
<dbReference type="EMBL" id="AZIT01000003">
    <property type="protein sequence ID" value="ETZ17848.1"/>
    <property type="molecule type" value="Genomic_DNA"/>
</dbReference>
<keyword evidence="1" id="KW-0175">Coiled coil</keyword>
<dbReference type="Pfam" id="PF05619">
    <property type="entry name" value="DUF787"/>
    <property type="match status" value="1"/>
</dbReference>
<sequence>MPFGTAYELACNEIMKLITSFVLTGTVSVQKDGNRGKRLLSNIYGLLNMPDQIKEEVQAANKDKMDKIFKSIKSGLSKLELGDYFDSPFMVLVDPLTSLKLVEPYAIPNASSSSNVYSSTDSWEDFLIKTIKALNINDYEKAIDALEKEGNNGEDEFNNEKGYLKQAIQSFFAEDDKGLRAVTLAIYKETTKAKGIKELCELLFLNQRL</sequence>
<dbReference type="AlphaFoldDB" id="W6THB7"/>
<accession>W6THB7</accession>
<comment type="caution">
    <text evidence="2">The sequence shown here is derived from an EMBL/GenBank/DDBJ whole genome shotgun (WGS) entry which is preliminary data.</text>
</comment>
<dbReference type="InterPro" id="IPR008505">
    <property type="entry name" value="DUF787"/>
</dbReference>
<evidence type="ECO:0000313" key="2">
    <source>
        <dbReference type="EMBL" id="ETZ17848.1"/>
    </source>
</evidence>
<dbReference type="Proteomes" id="UP000019148">
    <property type="component" value="Unassembled WGS sequence"/>
</dbReference>